<protein>
    <recommendedName>
        <fullName evidence="2">Excalibur calcium-binding domain-containing protein</fullName>
    </recommendedName>
</protein>
<proteinExistence type="predicted"/>
<dbReference type="SMART" id="SM00894">
    <property type="entry name" value="Excalibur"/>
    <property type="match status" value="1"/>
</dbReference>
<dbReference type="Proteomes" id="UP001501752">
    <property type="component" value="Unassembled WGS sequence"/>
</dbReference>
<evidence type="ECO:0000259" key="2">
    <source>
        <dbReference type="SMART" id="SM00894"/>
    </source>
</evidence>
<evidence type="ECO:0000256" key="1">
    <source>
        <dbReference type="SAM" id="MobiDB-lite"/>
    </source>
</evidence>
<gene>
    <name evidence="3" type="ORF">GCM10023235_00750</name>
</gene>
<evidence type="ECO:0000313" key="4">
    <source>
        <dbReference type="Proteomes" id="UP001501752"/>
    </source>
</evidence>
<feature type="region of interest" description="Disordered" evidence="1">
    <location>
        <begin position="105"/>
        <end position="129"/>
    </location>
</feature>
<feature type="compositionally biased region" description="Low complexity" evidence="1">
    <location>
        <begin position="45"/>
        <end position="65"/>
    </location>
</feature>
<reference evidence="4" key="1">
    <citation type="journal article" date="2019" name="Int. J. Syst. Evol. Microbiol.">
        <title>The Global Catalogue of Microorganisms (GCM) 10K type strain sequencing project: providing services to taxonomists for standard genome sequencing and annotation.</title>
        <authorList>
            <consortium name="The Broad Institute Genomics Platform"/>
            <consortium name="The Broad Institute Genome Sequencing Center for Infectious Disease"/>
            <person name="Wu L."/>
            <person name="Ma J."/>
        </authorList>
    </citation>
    <scope>NUCLEOTIDE SEQUENCE [LARGE SCALE GENOMIC DNA]</scope>
    <source>
        <strain evidence="4">JCM 13006</strain>
    </source>
</reference>
<dbReference type="Pfam" id="PF05901">
    <property type="entry name" value="Excalibur"/>
    <property type="match status" value="1"/>
</dbReference>
<organism evidence="3 4">
    <name type="scientific">Kitasatospora terrestris</name>
    <dbReference type="NCBI Taxonomy" id="258051"/>
    <lineage>
        <taxon>Bacteria</taxon>
        <taxon>Bacillati</taxon>
        <taxon>Actinomycetota</taxon>
        <taxon>Actinomycetes</taxon>
        <taxon>Kitasatosporales</taxon>
        <taxon>Streptomycetaceae</taxon>
        <taxon>Kitasatospora</taxon>
    </lineage>
</organism>
<feature type="domain" description="Excalibur calcium-binding" evidence="2">
    <location>
        <begin position="91"/>
        <end position="127"/>
    </location>
</feature>
<name>A0ABP9D6M6_9ACTN</name>
<keyword evidence="4" id="KW-1185">Reference proteome</keyword>
<feature type="compositionally biased region" description="Polar residues" evidence="1">
    <location>
        <begin position="66"/>
        <end position="83"/>
    </location>
</feature>
<feature type="region of interest" description="Disordered" evidence="1">
    <location>
        <begin position="45"/>
        <end position="88"/>
    </location>
</feature>
<accession>A0ABP9D6M6</accession>
<sequence length="129" mass="12613">MAEVVGGTAILLLGMGIGTAGKDSGAGNPTGPTTVQTTATVTATPSAAPATATTTVTMTQTPTAAGQPQPSDGQQQATTTEAPDTTGPAVYYKNCAEARAAGVAPLHRGDPGYAPHLDRDGDGVACETS</sequence>
<dbReference type="InterPro" id="IPR008613">
    <property type="entry name" value="Excalibur_Ca-bd_domain"/>
</dbReference>
<evidence type="ECO:0000313" key="3">
    <source>
        <dbReference type="EMBL" id="GAA4830599.1"/>
    </source>
</evidence>
<comment type="caution">
    <text evidence="3">The sequence shown here is derived from an EMBL/GenBank/DDBJ whole genome shotgun (WGS) entry which is preliminary data.</text>
</comment>
<dbReference type="EMBL" id="BAABIS010000001">
    <property type="protein sequence ID" value="GAA4830599.1"/>
    <property type="molecule type" value="Genomic_DNA"/>
</dbReference>